<accession>A0A2T3Z3K6</accession>
<dbReference type="EMBL" id="KZ679264">
    <property type="protein sequence ID" value="PTB39382.1"/>
    <property type="molecule type" value="Genomic_DNA"/>
</dbReference>
<proteinExistence type="predicted"/>
<gene>
    <name evidence="1" type="ORF">M441DRAFT_437156</name>
</gene>
<keyword evidence="2" id="KW-1185">Reference proteome</keyword>
<name>A0A2T3Z3K6_TRIA4</name>
<dbReference type="Proteomes" id="UP000240493">
    <property type="component" value="Unassembled WGS sequence"/>
</dbReference>
<protein>
    <submittedName>
        <fullName evidence="1">Uncharacterized protein</fullName>
    </submittedName>
</protein>
<dbReference type="AlphaFoldDB" id="A0A2T3Z3K6"/>
<dbReference type="OrthoDB" id="10426390at2759"/>
<sequence length="95" mass="10608">MSTSPQPSAMSIQGHIFQIKTADVQTFYEIHQPTSTASKVIKITSDMWHVHVRSIIAVPSMWLFEPGKHRTQDCSLSSPFSFLRSPAVVSPRPKA</sequence>
<evidence type="ECO:0000313" key="2">
    <source>
        <dbReference type="Proteomes" id="UP000240493"/>
    </source>
</evidence>
<reference evidence="1 2" key="1">
    <citation type="submission" date="2016-07" db="EMBL/GenBank/DDBJ databases">
        <title>Multiple horizontal gene transfer events from other fungi enriched the ability of initially mycotrophic Trichoderma (Ascomycota) to feed on dead plant biomass.</title>
        <authorList>
            <consortium name="DOE Joint Genome Institute"/>
            <person name="Aerts A."/>
            <person name="Atanasova L."/>
            <person name="Chenthamara K."/>
            <person name="Zhang J."/>
            <person name="Grujic M."/>
            <person name="Henrissat B."/>
            <person name="Kuo A."/>
            <person name="Salamov A."/>
            <person name="Lipzen A."/>
            <person name="Labutti K."/>
            <person name="Barry K."/>
            <person name="Miao Y."/>
            <person name="Rahimi M.J."/>
            <person name="Shen Q."/>
            <person name="Grigoriev I.V."/>
            <person name="Kubicek C.P."/>
            <person name="Druzhinina I.S."/>
        </authorList>
    </citation>
    <scope>NUCLEOTIDE SEQUENCE [LARGE SCALE GENOMIC DNA]</scope>
    <source>
        <strain evidence="1 2">CBS 433.97</strain>
    </source>
</reference>
<organism evidence="1 2">
    <name type="scientific">Trichoderma asperellum (strain ATCC 204424 / CBS 433.97 / NBRC 101777)</name>
    <dbReference type="NCBI Taxonomy" id="1042311"/>
    <lineage>
        <taxon>Eukaryota</taxon>
        <taxon>Fungi</taxon>
        <taxon>Dikarya</taxon>
        <taxon>Ascomycota</taxon>
        <taxon>Pezizomycotina</taxon>
        <taxon>Sordariomycetes</taxon>
        <taxon>Hypocreomycetidae</taxon>
        <taxon>Hypocreales</taxon>
        <taxon>Hypocreaceae</taxon>
        <taxon>Trichoderma</taxon>
    </lineage>
</organism>
<evidence type="ECO:0000313" key="1">
    <source>
        <dbReference type="EMBL" id="PTB39382.1"/>
    </source>
</evidence>